<evidence type="ECO:0000256" key="5">
    <source>
        <dbReference type="HAMAP-Rule" id="MF_00737"/>
    </source>
</evidence>
<feature type="binding site" evidence="5 7">
    <location>
        <position position="259"/>
    </location>
    <ligand>
        <name>Mn(2+)</name>
        <dbReference type="ChEBI" id="CHEBI:29035"/>
        <label>1</label>
    </ligand>
</feature>
<dbReference type="GO" id="GO:0050415">
    <property type="term" value="F:formimidoylglutamase activity"/>
    <property type="evidence" value="ECO:0007669"/>
    <property type="project" value="UniProtKB-UniRule"/>
</dbReference>
<feature type="binding site" evidence="7">
    <location>
        <position position="167"/>
    </location>
    <ligand>
        <name>Mn(2+)</name>
        <dbReference type="ChEBI" id="CHEBI:29035"/>
        <label>1</label>
    </ligand>
</feature>
<dbReference type="PANTHER" id="PTHR11358:SF35">
    <property type="entry name" value="FORMIMIDOYLGLUTAMASE"/>
    <property type="match status" value="1"/>
</dbReference>
<dbReference type="PANTHER" id="PTHR11358">
    <property type="entry name" value="ARGINASE/AGMATINASE"/>
    <property type="match status" value="1"/>
</dbReference>
<dbReference type="NCBIfam" id="TIGR01227">
    <property type="entry name" value="hutG"/>
    <property type="match status" value="1"/>
</dbReference>
<comment type="catalytic activity">
    <reaction evidence="5">
        <text>N-formimidoyl-L-glutamate + H2O = formamide + L-glutamate</text>
        <dbReference type="Rhea" id="RHEA:22492"/>
        <dbReference type="ChEBI" id="CHEBI:15377"/>
        <dbReference type="ChEBI" id="CHEBI:16397"/>
        <dbReference type="ChEBI" id="CHEBI:29985"/>
        <dbReference type="ChEBI" id="CHEBI:58928"/>
        <dbReference type="EC" id="3.5.3.8"/>
    </reaction>
</comment>
<keyword evidence="4 5" id="KW-0464">Manganese</keyword>
<proteinExistence type="inferred from homology"/>
<dbReference type="GO" id="GO:0008783">
    <property type="term" value="F:agmatinase activity"/>
    <property type="evidence" value="ECO:0007669"/>
    <property type="project" value="TreeGrafter"/>
</dbReference>
<feature type="binding site" evidence="5 7">
    <location>
        <position position="169"/>
    </location>
    <ligand>
        <name>Mn(2+)</name>
        <dbReference type="ChEBI" id="CHEBI:29035"/>
        <label>1</label>
    </ligand>
</feature>
<dbReference type="EMBL" id="QGDO01000001">
    <property type="protein sequence ID" value="PWJ44848.1"/>
    <property type="molecule type" value="Genomic_DNA"/>
</dbReference>
<dbReference type="AlphaFoldDB" id="A0A315ZJ36"/>
<feature type="binding site" evidence="5 7">
    <location>
        <position position="136"/>
    </location>
    <ligand>
        <name>Mn(2+)</name>
        <dbReference type="ChEBI" id="CHEBI:29035"/>
        <label>1</label>
    </ligand>
</feature>
<sequence>MKNHYKAIAQDIWAGRKDGEDRDSWRWHQAVECVDVLNNEIPSLKENEKGTAIIGFCSDEGVRRNKGRTGAAQGPEAIRKASSSFPVHFSEVSKLIDLGDIVCQGSDLEGAQKALGELIALALENGYRPLVLGGGHEIAYGHYLGIKSYLQKHKPEASLGIINYDAHFDLREIDPEVGPSSGTPFLQIAQDQKTLGKDFNYFVIGINKNSNTKKLFNTAEELGVDFIRRRHVNAEKQVDLFHKIGEMVDKVDYIYLTTCMDVFNAGYAPGVSAPAAQGITPDYVFMKSYKKILKSGKLLSADIAEVNPQLDIDSHTAKLAASLAFEVVTSAE</sequence>
<accession>A0A315ZJ36</accession>
<evidence type="ECO:0000256" key="3">
    <source>
        <dbReference type="ARBA" id="ARBA00022808"/>
    </source>
</evidence>
<dbReference type="PIRSF" id="PIRSF036979">
    <property type="entry name" value="Arginase"/>
    <property type="match status" value="1"/>
</dbReference>
<evidence type="ECO:0000256" key="6">
    <source>
        <dbReference type="NCBIfam" id="TIGR01227"/>
    </source>
</evidence>
<comment type="similarity">
    <text evidence="5 8">Belongs to the arginase family.</text>
</comment>
<name>A0A315ZJ36_SEDFL</name>
<dbReference type="Proteomes" id="UP000245535">
    <property type="component" value="Unassembled WGS sequence"/>
</dbReference>
<comment type="pathway">
    <text evidence="5">Amino-acid degradation; L-histidine degradation into L-glutamate; L-glutamate from N-formimidoyl-L-glutamate (hydrolase route): step 1/1.</text>
</comment>
<dbReference type="GO" id="GO:0019556">
    <property type="term" value="P:L-histidine catabolic process to glutamate and formamide"/>
    <property type="evidence" value="ECO:0007669"/>
    <property type="project" value="UniProtKB-UniRule"/>
</dbReference>
<evidence type="ECO:0000256" key="1">
    <source>
        <dbReference type="ARBA" id="ARBA00022723"/>
    </source>
</evidence>
<feature type="binding site" evidence="5">
    <location>
        <position position="261"/>
    </location>
    <ligand>
        <name>Mn(2+)</name>
        <dbReference type="ChEBI" id="CHEBI:29035"/>
        <label>2</label>
    </ligand>
</feature>
<organism evidence="9 10">
    <name type="scientific">Sediminitomix flava</name>
    <dbReference type="NCBI Taxonomy" id="379075"/>
    <lineage>
        <taxon>Bacteria</taxon>
        <taxon>Pseudomonadati</taxon>
        <taxon>Bacteroidota</taxon>
        <taxon>Cytophagia</taxon>
        <taxon>Cytophagales</taxon>
        <taxon>Flammeovirgaceae</taxon>
        <taxon>Sediminitomix</taxon>
    </lineage>
</organism>
<keyword evidence="10" id="KW-1185">Reference proteome</keyword>
<dbReference type="HAMAP" id="MF_00737">
    <property type="entry name" value="Formimidoylglutam"/>
    <property type="match status" value="1"/>
</dbReference>
<evidence type="ECO:0000256" key="7">
    <source>
        <dbReference type="PIRSR" id="PIRSR036979-1"/>
    </source>
</evidence>
<dbReference type="EC" id="3.5.3.8" evidence="5 6"/>
<feature type="binding site" evidence="5 7">
    <location>
        <position position="165"/>
    </location>
    <ligand>
        <name>Mn(2+)</name>
        <dbReference type="ChEBI" id="CHEBI:29035"/>
        <label>1</label>
    </ligand>
</feature>
<dbReference type="InterPro" id="IPR005923">
    <property type="entry name" value="HutG"/>
</dbReference>
<dbReference type="Gene3D" id="3.40.800.10">
    <property type="entry name" value="Ureohydrolase domain"/>
    <property type="match status" value="1"/>
</dbReference>
<dbReference type="Pfam" id="PF00491">
    <property type="entry name" value="Arginase"/>
    <property type="match status" value="1"/>
</dbReference>
<dbReference type="InterPro" id="IPR023696">
    <property type="entry name" value="Ureohydrolase_dom_sf"/>
</dbReference>
<dbReference type="SUPFAM" id="SSF52768">
    <property type="entry name" value="Arginase/deacetylase"/>
    <property type="match status" value="1"/>
</dbReference>
<protein>
    <recommendedName>
        <fullName evidence="5 6">Formimidoylglutamase</fullName>
        <ecNumber evidence="5 6">3.5.3.8</ecNumber>
    </recommendedName>
    <alternativeName>
        <fullName evidence="5">Formiminoglutamase</fullName>
    </alternativeName>
    <alternativeName>
        <fullName evidence="5">Formiminoglutamate hydrolase</fullName>
    </alternativeName>
</protein>
<evidence type="ECO:0000313" key="10">
    <source>
        <dbReference type="Proteomes" id="UP000245535"/>
    </source>
</evidence>
<dbReference type="CDD" id="cd09988">
    <property type="entry name" value="Formimidoylglutamase"/>
    <property type="match status" value="1"/>
</dbReference>
<comment type="cofactor">
    <cofactor evidence="5 7">
        <name>Mn(2+)</name>
        <dbReference type="ChEBI" id="CHEBI:29035"/>
    </cofactor>
    <text evidence="5 7">Binds 2 manganese ions per subunit.</text>
</comment>
<evidence type="ECO:0000256" key="8">
    <source>
        <dbReference type="PROSITE-ProRule" id="PRU00742"/>
    </source>
</evidence>
<dbReference type="GO" id="GO:0033389">
    <property type="term" value="P:putrescine biosynthetic process from arginine, via agmatine"/>
    <property type="evidence" value="ECO:0007669"/>
    <property type="project" value="TreeGrafter"/>
</dbReference>
<evidence type="ECO:0000313" key="9">
    <source>
        <dbReference type="EMBL" id="PWJ44848.1"/>
    </source>
</evidence>
<dbReference type="OrthoDB" id="9788689at2"/>
<evidence type="ECO:0000256" key="2">
    <source>
        <dbReference type="ARBA" id="ARBA00022801"/>
    </source>
</evidence>
<comment type="function">
    <text evidence="5">Catalyzes the conversion of N-formimidoyl-L-glutamate to L-glutamate and formamide.</text>
</comment>
<dbReference type="UniPathway" id="UPA00379">
    <property type="reaction ID" value="UER00552"/>
</dbReference>
<keyword evidence="1 5" id="KW-0479">Metal-binding</keyword>
<feature type="binding site" evidence="7">
    <location>
        <position position="261"/>
    </location>
    <ligand>
        <name>Mn(2+)</name>
        <dbReference type="ChEBI" id="CHEBI:29035"/>
        <label>1</label>
    </ligand>
</feature>
<feature type="binding site" evidence="5">
    <location>
        <position position="259"/>
    </location>
    <ligand>
        <name>Mn(2+)</name>
        <dbReference type="ChEBI" id="CHEBI:29035"/>
        <label>2</label>
    </ligand>
</feature>
<feature type="binding site" evidence="5">
    <location>
        <position position="167"/>
    </location>
    <ligand>
        <name>Mn(2+)</name>
        <dbReference type="ChEBI" id="CHEBI:29035"/>
        <label>2</label>
    </ligand>
</feature>
<comment type="caution">
    <text evidence="9">The sequence shown here is derived from an EMBL/GenBank/DDBJ whole genome shotgun (WGS) entry which is preliminary data.</text>
</comment>
<dbReference type="RefSeq" id="WP_109616315.1">
    <property type="nucleotide sequence ID" value="NZ_QGDO01000001.1"/>
</dbReference>
<reference evidence="9 10" key="1">
    <citation type="submission" date="2018-03" db="EMBL/GenBank/DDBJ databases">
        <title>Genomic Encyclopedia of Archaeal and Bacterial Type Strains, Phase II (KMG-II): from individual species to whole genera.</title>
        <authorList>
            <person name="Goeker M."/>
        </authorList>
    </citation>
    <scope>NUCLEOTIDE SEQUENCE [LARGE SCALE GENOMIC DNA]</scope>
    <source>
        <strain evidence="9 10">DSM 28229</strain>
    </source>
</reference>
<dbReference type="GO" id="GO:0019557">
    <property type="term" value="P:L-histidine catabolic process to glutamate and formate"/>
    <property type="evidence" value="ECO:0007669"/>
    <property type="project" value="UniProtKB-UniPathway"/>
</dbReference>
<evidence type="ECO:0000256" key="4">
    <source>
        <dbReference type="ARBA" id="ARBA00023211"/>
    </source>
</evidence>
<dbReference type="GO" id="GO:0030145">
    <property type="term" value="F:manganese ion binding"/>
    <property type="evidence" value="ECO:0007669"/>
    <property type="project" value="UniProtKB-UniRule"/>
</dbReference>
<feature type="binding site" evidence="5">
    <location>
        <position position="165"/>
    </location>
    <ligand>
        <name>Mn(2+)</name>
        <dbReference type="ChEBI" id="CHEBI:29035"/>
        <label>2</label>
    </ligand>
</feature>
<dbReference type="InterPro" id="IPR006035">
    <property type="entry name" value="Ureohydrolase"/>
</dbReference>
<keyword evidence="3 5" id="KW-0369">Histidine metabolism</keyword>
<dbReference type="PROSITE" id="PS51409">
    <property type="entry name" value="ARGINASE_2"/>
    <property type="match status" value="1"/>
</dbReference>
<gene>
    <name evidence="5" type="primary">hutG</name>
    <name evidence="9" type="ORF">BC781_1011234</name>
</gene>
<keyword evidence="2 5" id="KW-0378">Hydrolase</keyword>